<name>A0ABP4K8G7_9MICO</name>
<feature type="transmembrane region" description="Helical" evidence="5">
    <location>
        <begin position="128"/>
        <end position="145"/>
    </location>
</feature>
<comment type="caution">
    <text evidence="7">The sequence shown here is derived from an EMBL/GenBank/DDBJ whole genome shotgun (WGS) entry which is preliminary data.</text>
</comment>
<comment type="subcellular location">
    <subcellularLocation>
        <location evidence="1">Endomembrane system</location>
        <topology evidence="1">Multi-pass membrane protein</topology>
    </subcellularLocation>
</comment>
<dbReference type="Proteomes" id="UP001501742">
    <property type="component" value="Unassembled WGS sequence"/>
</dbReference>
<evidence type="ECO:0000256" key="4">
    <source>
        <dbReference type="ARBA" id="ARBA00023136"/>
    </source>
</evidence>
<dbReference type="SMART" id="SM00752">
    <property type="entry name" value="HTTM"/>
    <property type="match status" value="1"/>
</dbReference>
<feature type="transmembrane region" description="Helical" evidence="5">
    <location>
        <begin position="257"/>
        <end position="283"/>
    </location>
</feature>
<keyword evidence="3 5" id="KW-1133">Transmembrane helix</keyword>
<dbReference type="InterPro" id="IPR023894">
    <property type="entry name" value="Sporulation_SdpB"/>
</dbReference>
<feature type="transmembrane region" description="Helical" evidence="5">
    <location>
        <begin position="165"/>
        <end position="183"/>
    </location>
</feature>
<evidence type="ECO:0000256" key="1">
    <source>
        <dbReference type="ARBA" id="ARBA00004127"/>
    </source>
</evidence>
<evidence type="ECO:0000313" key="8">
    <source>
        <dbReference type="Proteomes" id="UP001501742"/>
    </source>
</evidence>
<dbReference type="PANTHER" id="PTHR39535">
    <property type="entry name" value="SPORULATION-DELAYING PROTEIN SDPB"/>
    <property type="match status" value="1"/>
</dbReference>
<dbReference type="NCBIfam" id="TIGR04033">
    <property type="entry name" value="export_SdpB"/>
    <property type="match status" value="1"/>
</dbReference>
<proteinExistence type="predicted"/>
<evidence type="ECO:0000256" key="5">
    <source>
        <dbReference type="SAM" id="Phobius"/>
    </source>
</evidence>
<dbReference type="EMBL" id="BAAAJX010000008">
    <property type="protein sequence ID" value="GAA1493615.1"/>
    <property type="molecule type" value="Genomic_DNA"/>
</dbReference>
<organism evidence="7 8">
    <name type="scientific">Curtobacterium herbarum</name>
    <dbReference type="NCBI Taxonomy" id="150122"/>
    <lineage>
        <taxon>Bacteria</taxon>
        <taxon>Bacillati</taxon>
        <taxon>Actinomycetota</taxon>
        <taxon>Actinomycetes</taxon>
        <taxon>Micrococcales</taxon>
        <taxon>Microbacteriaceae</taxon>
        <taxon>Curtobacterium</taxon>
    </lineage>
</organism>
<dbReference type="InterPro" id="IPR052964">
    <property type="entry name" value="Sporulation_signal_mat"/>
</dbReference>
<sequence>MPEMKPVQDLRDVFNTLASNLDRFDGQSVRPQVGRSIIALAQLMTLAMTSWPNLTADVLGRSPEMYCAGPRGISLFCLGSSTPDETGRWIAIAVCVLVISGISPRWTSILHAWVAISMAVSLSLPDGGEAVAVFSCALLIGVLVPNGRVVAWIPAGPTPRPVLTAIGYAASIALCLQLAGIYFESGLAKLAVPDWSNGSAMYYIVRDPMFGGVGLIGAVVTAVTAHPLGTALLTWGTIVGECCIAVAFLLPHRFKRYGLIGVIVLHAGIAVIMGLWSFALVMVGTAVVASYGLVPPTGQSDADRLAGADVARERSTA</sequence>
<keyword evidence="4 5" id="KW-0472">Membrane</keyword>
<feature type="transmembrane region" description="Helical" evidence="5">
    <location>
        <begin position="89"/>
        <end position="116"/>
    </location>
</feature>
<keyword evidence="2 5" id="KW-0812">Transmembrane</keyword>
<evidence type="ECO:0000256" key="2">
    <source>
        <dbReference type="ARBA" id="ARBA00022692"/>
    </source>
</evidence>
<feature type="domain" description="HTTM-like" evidence="6">
    <location>
        <begin position="24"/>
        <end position="298"/>
    </location>
</feature>
<keyword evidence="8" id="KW-1185">Reference proteome</keyword>
<feature type="transmembrane region" description="Helical" evidence="5">
    <location>
        <begin position="204"/>
        <end position="225"/>
    </location>
</feature>
<evidence type="ECO:0000256" key="3">
    <source>
        <dbReference type="ARBA" id="ARBA00022989"/>
    </source>
</evidence>
<dbReference type="InterPro" id="IPR011020">
    <property type="entry name" value="HTTM-like"/>
</dbReference>
<evidence type="ECO:0000259" key="6">
    <source>
        <dbReference type="SMART" id="SM00752"/>
    </source>
</evidence>
<dbReference type="PANTHER" id="PTHR39535:SF2">
    <property type="entry name" value="HTTM DOMAIN-CONTAINING PROTEIN"/>
    <property type="match status" value="1"/>
</dbReference>
<accession>A0ABP4K8G7</accession>
<protein>
    <recommendedName>
        <fullName evidence="6">HTTM-like domain-containing protein</fullName>
    </recommendedName>
</protein>
<gene>
    <name evidence="7" type="ORF">GCM10009627_19610</name>
</gene>
<reference evidence="8" key="1">
    <citation type="journal article" date="2019" name="Int. J. Syst. Evol. Microbiol.">
        <title>The Global Catalogue of Microorganisms (GCM) 10K type strain sequencing project: providing services to taxonomists for standard genome sequencing and annotation.</title>
        <authorList>
            <consortium name="The Broad Institute Genomics Platform"/>
            <consortium name="The Broad Institute Genome Sequencing Center for Infectious Disease"/>
            <person name="Wu L."/>
            <person name="Ma J."/>
        </authorList>
    </citation>
    <scope>NUCLEOTIDE SEQUENCE [LARGE SCALE GENOMIC DNA]</scope>
    <source>
        <strain evidence="8">JCM 12140</strain>
    </source>
</reference>
<feature type="transmembrane region" description="Helical" evidence="5">
    <location>
        <begin position="231"/>
        <end position="250"/>
    </location>
</feature>
<evidence type="ECO:0000313" key="7">
    <source>
        <dbReference type="EMBL" id="GAA1493615.1"/>
    </source>
</evidence>